<name>A0ABP3P840_SACER</name>
<feature type="domain" description="N-acetyltransferase" evidence="1">
    <location>
        <begin position="10"/>
        <end position="167"/>
    </location>
</feature>
<organism evidence="2 3">
    <name type="scientific">Saccharopolyspora erythraea</name>
    <name type="common">Streptomyces erythraeus</name>
    <dbReference type="NCBI Taxonomy" id="1836"/>
    <lineage>
        <taxon>Bacteria</taxon>
        <taxon>Bacillati</taxon>
        <taxon>Actinomycetota</taxon>
        <taxon>Actinomycetes</taxon>
        <taxon>Pseudonocardiales</taxon>
        <taxon>Pseudonocardiaceae</taxon>
        <taxon>Saccharopolyspora</taxon>
    </lineage>
</organism>
<dbReference type="Gene3D" id="3.40.630.30">
    <property type="match status" value="1"/>
</dbReference>
<protein>
    <submittedName>
        <fullName evidence="2">GNAT family protein</fullName>
    </submittedName>
</protein>
<evidence type="ECO:0000313" key="2">
    <source>
        <dbReference type="EMBL" id="GAA0562241.1"/>
    </source>
</evidence>
<evidence type="ECO:0000259" key="1">
    <source>
        <dbReference type="PROSITE" id="PS51186"/>
    </source>
</evidence>
<dbReference type="RefSeq" id="WP_009950785.1">
    <property type="nucleotide sequence ID" value="NZ_BAAAGS010000096.1"/>
</dbReference>
<dbReference type="Proteomes" id="UP001500729">
    <property type="component" value="Unassembled WGS sequence"/>
</dbReference>
<dbReference type="CDD" id="cd04301">
    <property type="entry name" value="NAT_SF"/>
    <property type="match status" value="1"/>
</dbReference>
<gene>
    <name evidence="2" type="ORF">GCM10009533_68610</name>
</gene>
<reference evidence="3" key="1">
    <citation type="journal article" date="2019" name="Int. J. Syst. Evol. Microbiol.">
        <title>The Global Catalogue of Microorganisms (GCM) 10K type strain sequencing project: providing services to taxonomists for standard genome sequencing and annotation.</title>
        <authorList>
            <consortium name="The Broad Institute Genomics Platform"/>
            <consortium name="The Broad Institute Genome Sequencing Center for Infectious Disease"/>
            <person name="Wu L."/>
            <person name="Ma J."/>
        </authorList>
    </citation>
    <scope>NUCLEOTIDE SEQUENCE [LARGE SCALE GENOMIC DNA]</scope>
    <source>
        <strain evidence="3">JCM 10303</strain>
    </source>
</reference>
<sequence>MLSCRLDEGAELRPLEPWQAAEFAAHADRDRAHFEPWLQWTQLVTDEESARAFLQRYADRQAADDGRIYGIWSHGRLVGGTLFRIFSPADGLCEIGVWLSPEAQGRGLITRAARLMIDWAVGERGMHRVEWRNAVENERSKAVAKRLGMTLDGVLREAFPYLGRRFDIEVWSLLASEWRSGDAPPRA</sequence>
<dbReference type="InterPro" id="IPR000182">
    <property type="entry name" value="GNAT_dom"/>
</dbReference>
<accession>A0ABP3P840</accession>
<keyword evidence="3" id="KW-1185">Reference proteome</keyword>
<dbReference type="PANTHER" id="PTHR43441:SF10">
    <property type="entry name" value="ACETYLTRANSFERASE"/>
    <property type="match status" value="1"/>
</dbReference>
<dbReference type="PANTHER" id="PTHR43441">
    <property type="entry name" value="RIBOSOMAL-PROTEIN-SERINE ACETYLTRANSFERASE"/>
    <property type="match status" value="1"/>
</dbReference>
<evidence type="ECO:0000313" key="3">
    <source>
        <dbReference type="Proteomes" id="UP001500729"/>
    </source>
</evidence>
<dbReference type="EMBL" id="BAAAGS010000096">
    <property type="protein sequence ID" value="GAA0562241.1"/>
    <property type="molecule type" value="Genomic_DNA"/>
</dbReference>
<comment type="caution">
    <text evidence="2">The sequence shown here is derived from an EMBL/GenBank/DDBJ whole genome shotgun (WGS) entry which is preliminary data.</text>
</comment>
<dbReference type="PROSITE" id="PS51186">
    <property type="entry name" value="GNAT"/>
    <property type="match status" value="1"/>
</dbReference>
<dbReference type="Pfam" id="PF13302">
    <property type="entry name" value="Acetyltransf_3"/>
    <property type="match status" value="1"/>
</dbReference>
<proteinExistence type="predicted"/>
<dbReference type="InterPro" id="IPR016181">
    <property type="entry name" value="Acyl_CoA_acyltransferase"/>
</dbReference>
<dbReference type="InterPro" id="IPR051908">
    <property type="entry name" value="Ribosomal_N-acetyltransferase"/>
</dbReference>
<dbReference type="SUPFAM" id="SSF55729">
    <property type="entry name" value="Acyl-CoA N-acyltransferases (Nat)"/>
    <property type="match status" value="1"/>
</dbReference>